<dbReference type="AlphaFoldDB" id="A0A7Z2GP77"/>
<name>A0A7Z2GP77_9BURK</name>
<feature type="coiled-coil region" evidence="1">
    <location>
        <begin position="129"/>
        <end position="189"/>
    </location>
</feature>
<dbReference type="EMBL" id="CP046915">
    <property type="protein sequence ID" value="QGZ65442.1"/>
    <property type="molecule type" value="Genomic_DNA"/>
</dbReference>
<dbReference type="KEGG" id="pacs:FAZ98_27180"/>
<dbReference type="Proteomes" id="UP000433577">
    <property type="component" value="Chromosome 3"/>
</dbReference>
<organism evidence="2 3">
    <name type="scientific">Paraburkholderia acidisoli</name>
    <dbReference type="NCBI Taxonomy" id="2571748"/>
    <lineage>
        <taxon>Bacteria</taxon>
        <taxon>Pseudomonadati</taxon>
        <taxon>Pseudomonadota</taxon>
        <taxon>Betaproteobacteria</taxon>
        <taxon>Burkholderiales</taxon>
        <taxon>Burkholderiaceae</taxon>
        <taxon>Paraburkholderia</taxon>
    </lineage>
</organism>
<dbReference type="RefSeq" id="WP_158955871.1">
    <property type="nucleotide sequence ID" value="NZ_CP046915.1"/>
</dbReference>
<keyword evidence="3" id="KW-1185">Reference proteome</keyword>
<reference evidence="2 3" key="1">
    <citation type="submission" date="2019-12" db="EMBL/GenBank/DDBJ databases">
        <title>Paraburkholderia acidiphila 7Q-K02 sp. nov and Paraburkholderia acidisoli DHF22 sp. nov., two strains isolated from forest soil.</title>
        <authorList>
            <person name="Gao Z."/>
            <person name="Qiu L."/>
        </authorList>
    </citation>
    <scope>NUCLEOTIDE SEQUENCE [LARGE SCALE GENOMIC DNA]</scope>
    <source>
        <strain evidence="2 3">DHF22</strain>
    </source>
</reference>
<dbReference type="OrthoDB" id="9147484at2"/>
<evidence type="ECO:0008006" key="4">
    <source>
        <dbReference type="Google" id="ProtNLM"/>
    </source>
</evidence>
<protein>
    <recommendedName>
        <fullName evidence="4">Toxic anion resistance protein TelA</fullName>
    </recommendedName>
</protein>
<gene>
    <name evidence="2" type="ORF">FAZ98_27180</name>
</gene>
<evidence type="ECO:0000313" key="3">
    <source>
        <dbReference type="Proteomes" id="UP000433577"/>
    </source>
</evidence>
<sequence>MQPTSFGAVAAPVAPAESTRDDALVLPANFPLTLQPGQIASLRQRIAAFDIASTPQEQIALLGAEPTLALNRVLDSLLARINRAENPQIFKLIPALDEAVAKERLGELADNILNAKPGLMDRLVGLFNKKALRRALDRVYEDLERAARLKSRTLSDVVTDMERKLGAEMATLNEELRELDALKTEYRTRFVSFAEETAFLNSALAKAQREAPAQRAAAGADIARCNEIDDKLQALASVALARETMMTRLPSEQIVIRQVQNAGVSTLQEVITTMGDRFASIRMTLLTIHGSQMVQNVQRLAQSGAHLDRNLQEVRARLMAGVVETAAHAPGNNRLEQAQSLQRVVADTQALQAIVDNARTANRAKFEEARTTLAGVRQDLLELGQKLNPAATVAPHI</sequence>
<keyword evidence="1" id="KW-0175">Coiled coil</keyword>
<evidence type="ECO:0000256" key="1">
    <source>
        <dbReference type="SAM" id="Coils"/>
    </source>
</evidence>
<proteinExistence type="predicted"/>
<evidence type="ECO:0000313" key="2">
    <source>
        <dbReference type="EMBL" id="QGZ65442.1"/>
    </source>
</evidence>
<accession>A0A7Z2GP77</accession>